<keyword evidence="1" id="KW-1133">Transmembrane helix</keyword>
<evidence type="ECO:0000313" key="3">
    <source>
        <dbReference type="Proteomes" id="UP000712673"/>
    </source>
</evidence>
<name>A0A937W5Z3_UNCTE</name>
<feature type="transmembrane region" description="Helical" evidence="1">
    <location>
        <begin position="6"/>
        <end position="30"/>
    </location>
</feature>
<feature type="transmembrane region" description="Helical" evidence="1">
    <location>
        <begin position="75"/>
        <end position="94"/>
    </location>
</feature>
<feature type="transmembrane region" description="Helical" evidence="1">
    <location>
        <begin position="196"/>
        <end position="216"/>
    </location>
</feature>
<keyword evidence="1" id="KW-0812">Transmembrane</keyword>
<dbReference type="EMBL" id="VGLS01001260">
    <property type="protein sequence ID" value="MBM3227222.1"/>
    <property type="molecule type" value="Genomic_DNA"/>
</dbReference>
<feature type="transmembrane region" description="Helical" evidence="1">
    <location>
        <begin position="42"/>
        <end position="69"/>
    </location>
</feature>
<proteinExistence type="predicted"/>
<accession>A0A937W5Z3</accession>
<feature type="transmembrane region" description="Helical" evidence="1">
    <location>
        <begin position="158"/>
        <end position="184"/>
    </location>
</feature>
<reference evidence="2" key="1">
    <citation type="submission" date="2019-03" db="EMBL/GenBank/DDBJ databases">
        <title>Lake Tanganyika Metagenome-Assembled Genomes (MAGs).</title>
        <authorList>
            <person name="Tran P."/>
        </authorList>
    </citation>
    <scope>NUCLEOTIDE SEQUENCE</scope>
    <source>
        <strain evidence="2">K_DeepCast_65m_m2_066</strain>
    </source>
</reference>
<evidence type="ECO:0000313" key="2">
    <source>
        <dbReference type="EMBL" id="MBM3227222.1"/>
    </source>
</evidence>
<gene>
    <name evidence="2" type="ORF">FJZ47_25935</name>
</gene>
<protein>
    <submittedName>
        <fullName evidence="2">Uncharacterized protein</fullName>
    </submittedName>
</protein>
<organism evidence="2 3">
    <name type="scientific">Tectimicrobiota bacterium</name>
    <dbReference type="NCBI Taxonomy" id="2528274"/>
    <lineage>
        <taxon>Bacteria</taxon>
        <taxon>Pseudomonadati</taxon>
        <taxon>Nitrospinota/Tectimicrobiota group</taxon>
        <taxon>Candidatus Tectimicrobiota</taxon>
    </lineage>
</organism>
<sequence>MSSETVWPWLVLLGLGAFHGMNPGMGWLFAVSLGLQEQRRQAVLRALVPLACGHAASILAVALVLGLAQVVLPEALLRAVCAGGLLAFGAYRFVRARHPRWVGLRVTSWDLMVWSFLMASAHGAGLMLVPVLLHWPAADYAHARLLQSLLPAGISGTPGLLLTAVGVHTLSMLLVTAAVALLVYEKLGLALLRQAWFNIDALWAGGLLLAGLSILLL</sequence>
<comment type="caution">
    <text evidence="2">The sequence shown here is derived from an EMBL/GenBank/DDBJ whole genome shotgun (WGS) entry which is preliminary data.</text>
</comment>
<feature type="transmembrane region" description="Helical" evidence="1">
    <location>
        <begin position="114"/>
        <end position="138"/>
    </location>
</feature>
<dbReference type="AlphaFoldDB" id="A0A937W5Z3"/>
<evidence type="ECO:0000256" key="1">
    <source>
        <dbReference type="SAM" id="Phobius"/>
    </source>
</evidence>
<keyword evidence="1" id="KW-0472">Membrane</keyword>
<dbReference type="Proteomes" id="UP000712673">
    <property type="component" value="Unassembled WGS sequence"/>
</dbReference>